<dbReference type="Proteomes" id="UP001501638">
    <property type="component" value="Unassembled WGS sequence"/>
</dbReference>
<keyword evidence="3" id="KW-1185">Reference proteome</keyword>
<sequence>MRARSSSWTSQSVGKWPSRGSVRPRGTDGPVDSAAGCAAEGRAEGEDRVGPPDSTAAQAVAAATTATATAARAQAPITTI</sequence>
<dbReference type="EMBL" id="BAAASZ010000012">
    <property type="protein sequence ID" value="GAA2433124.1"/>
    <property type="molecule type" value="Genomic_DNA"/>
</dbReference>
<protein>
    <submittedName>
        <fullName evidence="2">Uncharacterized protein</fullName>
    </submittedName>
</protein>
<feature type="region of interest" description="Disordered" evidence="1">
    <location>
        <begin position="1"/>
        <end position="61"/>
    </location>
</feature>
<accession>A0ABP5WQ94</accession>
<feature type="compositionally biased region" description="Basic and acidic residues" evidence="1">
    <location>
        <begin position="41"/>
        <end position="50"/>
    </location>
</feature>
<gene>
    <name evidence="2" type="ORF">GCM10010405_15180</name>
</gene>
<feature type="compositionally biased region" description="Polar residues" evidence="1">
    <location>
        <begin position="1"/>
        <end position="13"/>
    </location>
</feature>
<comment type="caution">
    <text evidence="2">The sequence shown here is derived from an EMBL/GenBank/DDBJ whole genome shotgun (WGS) entry which is preliminary data.</text>
</comment>
<organism evidence="2 3">
    <name type="scientific">Streptomyces macrosporus</name>
    <dbReference type="NCBI Taxonomy" id="44032"/>
    <lineage>
        <taxon>Bacteria</taxon>
        <taxon>Bacillati</taxon>
        <taxon>Actinomycetota</taxon>
        <taxon>Actinomycetes</taxon>
        <taxon>Kitasatosporales</taxon>
        <taxon>Streptomycetaceae</taxon>
        <taxon>Streptomyces</taxon>
    </lineage>
</organism>
<proteinExistence type="predicted"/>
<evidence type="ECO:0000313" key="2">
    <source>
        <dbReference type="EMBL" id="GAA2433124.1"/>
    </source>
</evidence>
<evidence type="ECO:0000313" key="3">
    <source>
        <dbReference type="Proteomes" id="UP001501638"/>
    </source>
</evidence>
<evidence type="ECO:0000256" key="1">
    <source>
        <dbReference type="SAM" id="MobiDB-lite"/>
    </source>
</evidence>
<name>A0ABP5WQ94_9ACTN</name>
<reference evidence="3" key="1">
    <citation type="journal article" date="2019" name="Int. J. Syst. Evol. Microbiol.">
        <title>The Global Catalogue of Microorganisms (GCM) 10K type strain sequencing project: providing services to taxonomists for standard genome sequencing and annotation.</title>
        <authorList>
            <consortium name="The Broad Institute Genomics Platform"/>
            <consortium name="The Broad Institute Genome Sequencing Center for Infectious Disease"/>
            <person name="Wu L."/>
            <person name="Ma J."/>
        </authorList>
    </citation>
    <scope>NUCLEOTIDE SEQUENCE [LARGE SCALE GENOMIC DNA]</scope>
    <source>
        <strain evidence="3">JCM 6305</strain>
    </source>
</reference>